<feature type="transmembrane region" description="Helical" evidence="1">
    <location>
        <begin position="123"/>
        <end position="144"/>
    </location>
</feature>
<feature type="non-terminal residue" evidence="2">
    <location>
        <position position="1"/>
    </location>
</feature>
<evidence type="ECO:0000313" key="2">
    <source>
        <dbReference type="EMBL" id="CAG7726231.1"/>
    </source>
</evidence>
<dbReference type="Proteomes" id="UP000708208">
    <property type="component" value="Unassembled WGS sequence"/>
</dbReference>
<feature type="transmembrane region" description="Helical" evidence="1">
    <location>
        <begin position="65"/>
        <end position="87"/>
    </location>
</feature>
<proteinExistence type="predicted"/>
<reference evidence="2" key="1">
    <citation type="submission" date="2021-06" db="EMBL/GenBank/DDBJ databases">
        <authorList>
            <person name="Hodson N. C."/>
            <person name="Mongue J. A."/>
            <person name="Jaron S. K."/>
        </authorList>
    </citation>
    <scope>NUCLEOTIDE SEQUENCE</scope>
</reference>
<feature type="transmembrane region" description="Helical" evidence="1">
    <location>
        <begin position="187"/>
        <end position="205"/>
    </location>
</feature>
<dbReference type="AlphaFoldDB" id="A0A8J2P6E0"/>
<dbReference type="EMBL" id="CAJVCH010132574">
    <property type="protein sequence ID" value="CAG7726231.1"/>
    <property type="molecule type" value="Genomic_DNA"/>
</dbReference>
<keyword evidence="1" id="KW-0472">Membrane</keyword>
<accession>A0A8J2P6E0</accession>
<keyword evidence="1" id="KW-0812">Transmembrane</keyword>
<keyword evidence="1" id="KW-1133">Transmembrane helix</keyword>
<organism evidence="2 3">
    <name type="scientific">Allacma fusca</name>
    <dbReference type="NCBI Taxonomy" id="39272"/>
    <lineage>
        <taxon>Eukaryota</taxon>
        <taxon>Metazoa</taxon>
        <taxon>Ecdysozoa</taxon>
        <taxon>Arthropoda</taxon>
        <taxon>Hexapoda</taxon>
        <taxon>Collembola</taxon>
        <taxon>Symphypleona</taxon>
        <taxon>Sminthuridae</taxon>
        <taxon>Allacma</taxon>
    </lineage>
</organism>
<sequence length="254" mass="28633">MKMFKSFEGSFQGYKTVRSEAQDPIISKRLKSVIKVLNYCGTCPVSCNENKKGFFEFVWSSKSTLVCLVAVVWINLVLVVYIADVFFQIHPYSTYTLILERLWKAVSSNPNITYSQAELFHRLAISVYFILVVSVLHGMINGWLEAPNLAKFLNNWKKLHVQIDRNFQAFLQVRSLPPQNNTQSSRILLIYFMPLVAIGLISAIMNPAMNSTISVNLMRGLIGFTVLASTVSGELLDDAKINGMLESCAKAYQV</sequence>
<gene>
    <name evidence="2" type="ORF">AFUS01_LOCUS15151</name>
</gene>
<comment type="caution">
    <text evidence="2">The sequence shown here is derived from an EMBL/GenBank/DDBJ whole genome shotgun (WGS) entry which is preliminary data.</text>
</comment>
<evidence type="ECO:0000256" key="1">
    <source>
        <dbReference type="SAM" id="Phobius"/>
    </source>
</evidence>
<protein>
    <submittedName>
        <fullName evidence="2">Uncharacterized protein</fullName>
    </submittedName>
</protein>
<evidence type="ECO:0000313" key="3">
    <source>
        <dbReference type="Proteomes" id="UP000708208"/>
    </source>
</evidence>
<keyword evidence="3" id="KW-1185">Reference proteome</keyword>
<name>A0A8J2P6E0_9HEXA</name>